<keyword evidence="3" id="KW-1185">Reference proteome</keyword>
<dbReference type="CDD" id="cd02440">
    <property type="entry name" value="AdoMet_MTases"/>
    <property type="match status" value="1"/>
</dbReference>
<evidence type="ECO:0000313" key="2">
    <source>
        <dbReference type="EMBL" id="KAJ9144263.1"/>
    </source>
</evidence>
<organism evidence="2 3">
    <name type="scientific">Pleurostoma richardsiae</name>
    <dbReference type="NCBI Taxonomy" id="41990"/>
    <lineage>
        <taxon>Eukaryota</taxon>
        <taxon>Fungi</taxon>
        <taxon>Dikarya</taxon>
        <taxon>Ascomycota</taxon>
        <taxon>Pezizomycotina</taxon>
        <taxon>Sordariomycetes</taxon>
        <taxon>Sordariomycetidae</taxon>
        <taxon>Calosphaeriales</taxon>
        <taxon>Pleurostomataceae</taxon>
        <taxon>Pleurostoma</taxon>
    </lineage>
</organism>
<dbReference type="GO" id="GO:0008168">
    <property type="term" value="F:methyltransferase activity"/>
    <property type="evidence" value="ECO:0007669"/>
    <property type="project" value="UniProtKB-KW"/>
</dbReference>
<dbReference type="GO" id="GO:0032259">
    <property type="term" value="P:methylation"/>
    <property type="evidence" value="ECO:0007669"/>
    <property type="project" value="UniProtKB-KW"/>
</dbReference>
<comment type="caution">
    <text evidence="2">The sequence shown here is derived from an EMBL/GenBank/DDBJ whole genome shotgun (WGS) entry which is preliminary data.</text>
</comment>
<reference evidence="2" key="1">
    <citation type="submission" date="2022-07" db="EMBL/GenBank/DDBJ databases">
        <title>Fungi with potential for degradation of polypropylene.</title>
        <authorList>
            <person name="Gostincar C."/>
        </authorList>
    </citation>
    <scope>NUCLEOTIDE SEQUENCE</scope>
    <source>
        <strain evidence="2">EXF-13308</strain>
    </source>
</reference>
<sequence length="287" mass="30927">MVSSPREQATYTHGHHESVLRSHTWRTAENSAAYLLPQLQQLGPDACILDVGCGPGTITIDLARRVPGGRVVGVDLSAPVLEQARAAAQAAGVTNVEFVAGDANALTDFADGSFDVVHCHQVLQHVRDPVGVLRAMRRVARDGTGVVAARESDYGAFHWYSGADSDGDAGSALERWRALYMAVTRANGGDLRAGRLVHVWAKAAGFARPDVRCSASTWCFATPADVQWWSGLWADRTVASAFAGNAVQHGLATRAELEQYAAAWRAWGADEDAWYVVTHGEVLCYKR</sequence>
<dbReference type="InterPro" id="IPR025714">
    <property type="entry name" value="Methyltranfer_dom"/>
</dbReference>
<dbReference type="SUPFAM" id="SSF53335">
    <property type="entry name" value="S-adenosyl-L-methionine-dependent methyltransferases"/>
    <property type="match status" value="1"/>
</dbReference>
<dbReference type="Pfam" id="PF13847">
    <property type="entry name" value="Methyltransf_31"/>
    <property type="match status" value="1"/>
</dbReference>
<proteinExistence type="predicted"/>
<gene>
    <name evidence="2" type="ORF">NKR23_g6020</name>
</gene>
<keyword evidence="2" id="KW-0808">Transferase</keyword>
<keyword evidence="2" id="KW-0489">Methyltransferase</keyword>
<dbReference type="InterPro" id="IPR029063">
    <property type="entry name" value="SAM-dependent_MTases_sf"/>
</dbReference>
<evidence type="ECO:0000259" key="1">
    <source>
        <dbReference type="Pfam" id="PF13847"/>
    </source>
</evidence>
<name>A0AA38RDY2_9PEZI</name>
<feature type="domain" description="Methyltransferase" evidence="1">
    <location>
        <begin position="47"/>
        <end position="151"/>
    </location>
</feature>
<protein>
    <submittedName>
        <fullName evidence="2">UbiE/COQ5 methyltransferase</fullName>
    </submittedName>
</protein>
<dbReference type="Gene3D" id="3.40.50.150">
    <property type="entry name" value="Vaccinia Virus protein VP39"/>
    <property type="match status" value="1"/>
</dbReference>
<accession>A0AA38RDY2</accession>
<evidence type="ECO:0000313" key="3">
    <source>
        <dbReference type="Proteomes" id="UP001174694"/>
    </source>
</evidence>
<dbReference type="AlphaFoldDB" id="A0AA38RDY2"/>
<dbReference type="Proteomes" id="UP001174694">
    <property type="component" value="Unassembled WGS sequence"/>
</dbReference>
<dbReference type="PANTHER" id="PTHR43861">
    <property type="entry name" value="TRANS-ACONITATE 2-METHYLTRANSFERASE-RELATED"/>
    <property type="match status" value="1"/>
</dbReference>
<dbReference type="EMBL" id="JANBVO010000017">
    <property type="protein sequence ID" value="KAJ9144263.1"/>
    <property type="molecule type" value="Genomic_DNA"/>
</dbReference>